<accession>A0A7W3JK50</accession>
<organism evidence="3 5">
    <name type="scientific">Frigoribacterium faeni</name>
    <dbReference type="NCBI Taxonomy" id="145483"/>
    <lineage>
        <taxon>Bacteria</taxon>
        <taxon>Bacillati</taxon>
        <taxon>Actinomycetota</taxon>
        <taxon>Actinomycetes</taxon>
        <taxon>Micrococcales</taxon>
        <taxon>Microbacteriaceae</taxon>
        <taxon>Frigoribacterium</taxon>
    </lineage>
</organism>
<reference evidence="3 5" key="2">
    <citation type="submission" date="2020-07" db="EMBL/GenBank/DDBJ databases">
        <title>Sequencing the genomes of 1000 actinobacteria strains.</title>
        <authorList>
            <person name="Klenk H.-P."/>
        </authorList>
    </citation>
    <scope>NUCLEOTIDE SEQUENCE [LARGE SCALE GENOMIC DNA]</scope>
    <source>
        <strain evidence="3 5">DSM 10309</strain>
    </source>
</reference>
<dbReference type="RefSeq" id="WP_167627313.1">
    <property type="nucleotide sequence ID" value="NZ_BAAAHR010000007.1"/>
</dbReference>
<name>A0A7W3JK50_9MICO</name>
<evidence type="ECO:0000313" key="4">
    <source>
        <dbReference type="Proteomes" id="UP000321154"/>
    </source>
</evidence>
<reference evidence="2 4" key="1">
    <citation type="submission" date="2019-07" db="EMBL/GenBank/DDBJ databases">
        <title>Whole genome shotgun sequence of Frigoribacterium faeni NBRC 103066.</title>
        <authorList>
            <person name="Hosoyama A."/>
            <person name="Uohara A."/>
            <person name="Ohji S."/>
            <person name="Ichikawa N."/>
        </authorList>
    </citation>
    <scope>NUCLEOTIDE SEQUENCE [LARGE SCALE GENOMIC DNA]</scope>
    <source>
        <strain evidence="2 4">NBRC 103066</strain>
    </source>
</reference>
<sequence length="49" mass="4758">MTALNPTPRGRRSTSIDTGRTSTLAVIAVASAGMIASLVAAVATAAGIS</sequence>
<dbReference type="AlphaFoldDB" id="A0A7W3JK50"/>
<evidence type="ECO:0000313" key="5">
    <source>
        <dbReference type="Proteomes" id="UP000522688"/>
    </source>
</evidence>
<dbReference type="Proteomes" id="UP000522688">
    <property type="component" value="Unassembled WGS sequence"/>
</dbReference>
<keyword evidence="1" id="KW-1133">Transmembrane helix</keyword>
<evidence type="ECO:0000256" key="1">
    <source>
        <dbReference type="SAM" id="Phobius"/>
    </source>
</evidence>
<protein>
    <submittedName>
        <fullName evidence="3">Uncharacterized protein</fullName>
    </submittedName>
</protein>
<keyword evidence="1" id="KW-0472">Membrane</keyword>
<gene>
    <name evidence="3" type="ORF">FB463_002576</name>
    <name evidence="2" type="ORF">FFA01_15590</name>
</gene>
<comment type="caution">
    <text evidence="3">The sequence shown here is derived from an EMBL/GenBank/DDBJ whole genome shotgun (WGS) entry which is preliminary data.</text>
</comment>
<proteinExistence type="predicted"/>
<evidence type="ECO:0000313" key="3">
    <source>
        <dbReference type="EMBL" id="MBA8814310.1"/>
    </source>
</evidence>
<feature type="transmembrane region" description="Helical" evidence="1">
    <location>
        <begin position="21"/>
        <end position="48"/>
    </location>
</feature>
<dbReference type="EMBL" id="JACGWW010000003">
    <property type="protein sequence ID" value="MBA8814310.1"/>
    <property type="molecule type" value="Genomic_DNA"/>
</dbReference>
<keyword evidence="4" id="KW-1185">Reference proteome</keyword>
<dbReference type="EMBL" id="BJUV01000013">
    <property type="protein sequence ID" value="GEK83250.1"/>
    <property type="molecule type" value="Genomic_DNA"/>
</dbReference>
<evidence type="ECO:0000313" key="2">
    <source>
        <dbReference type="EMBL" id="GEK83250.1"/>
    </source>
</evidence>
<keyword evidence="1" id="KW-0812">Transmembrane</keyword>
<dbReference type="Proteomes" id="UP000321154">
    <property type="component" value="Unassembled WGS sequence"/>
</dbReference>